<sequence>MSSQQLVAMIVTKERITKVLKKVLCHSEKELNLRISEGWKLRHLKCPYLLEIEDVFFEKFNMSSVLLLNQQTPHVMTIDSNPASLESHQRCVNSTDSTSSSQKLQQQQNNNSEETSSLLLSNDSLTSHSSQKYWICFLMEYFKNGDLNQYIKRKFKQKEQSNSVHASSSPNSRHLSSVFEVVSRDQLLQFMLQIAEGVQYLHHEGFVHLDLKPQNIFVTNDEQSIKIGDFETLRKLDFKVADEAIEIQKMNESGTMIHDPYAESMSSLGSYNTDQKLYGTAKYCSPEMMSQEPFGYSTDMWSLGCVFYEMIFQVLNRQFYIEVFQNNHFFAQLTQQITECVPNGEELAKLICRLLDPVPSNRPTATQTVEILKSIIGSKTTLTRARHSMANSRRNTAVPSKTITQNFFQKFLLHSQSNKTSLKPSYWEEFSIIPKIAYESLTSNDVKQIKQFLERKQTVTPELLLFDQFSNFYVLKQDKKQLLFGITLNKLIEMITVTEHRLYDSIKDVRFREYSDVANDYFEVFGEDCIRPEANIESKELFRKTFFVGYLHLLSPDGLLLKIFERLSLPLMLILKSYHLDKVTTSASGTHELEESIGEHIERITKTMSQLLNHIECLEIIICCFDMLRFWISNYQYQWNANMLEFLSKIVEQVSVIGKLKKTDHSKLPEPTIFLSKINNILELSHILLDHVAKKQKLATYKKSLKKKVGIKEYMEFAALEVETSQNSTKVGSFVKNKLSNLVASTDSGDGYRKKSHFDTDDDEFDTSHDKEDEETSGSTGEFFYFYKTIYTDSSKCPRPVIPPNVFSASLRWIDVSPLELARQITIVDHFFFNEISSVEFLDYTSFTLNNCKKTHGYLDFNLLNTSFRTQFFKMSCPKLCKFLELIHDRVNWLILDILDKPYIKDRVEMINKVKHIIIELYTLQNYASAHALATIFTHPAIKNHLQFTLLEAKKKEKGNFNYMFKHVMRVLGNPKHHHTILWAQQQQQQKQGDELLIYHHSNNENASSRPISTNSTSSHYSKIIPIKIGQTRFSVSSTISALNVLPNANHHHSSSSQNVSLLPASNSPSKKQKFRKSNAIENAHNDSDDEDGDENNNQLDSYYSVFIENQYERNSISTQNDDKLSIVNASFSHMPTPPLLHFRSKYDSFYGFDIRSKFQYSDVLFVEDERYQNYNDIFDGCRAPAIPIVEAHLREIMYLQNHYSDCLHQDELNYCYSTEITENVKHQNNMVRWAKFEQVAVALNRLEKCRVDYALQPVFQLQMLIQKQQRDIALLYGSTTMISVEQYIKLARTREPVGSTRKDIL</sequence>
<dbReference type="EMBL" id="VFQX01000017">
    <property type="protein sequence ID" value="KAF0980584.1"/>
    <property type="molecule type" value="Genomic_DNA"/>
</dbReference>
<dbReference type="InterPro" id="IPR036964">
    <property type="entry name" value="RASGEF_cat_dom_sf"/>
</dbReference>
<keyword evidence="3" id="KW-0808">Transferase</keyword>
<dbReference type="InterPro" id="IPR001895">
    <property type="entry name" value="RASGEF_cat_dom"/>
</dbReference>
<keyword evidence="5" id="KW-0418">Kinase</keyword>
<evidence type="ECO:0000313" key="13">
    <source>
        <dbReference type="EMBL" id="KAF0980584.1"/>
    </source>
</evidence>
<keyword evidence="2" id="KW-0723">Serine/threonine-protein kinase</keyword>
<dbReference type="Pfam" id="PF00617">
    <property type="entry name" value="RasGEF"/>
    <property type="match status" value="1"/>
</dbReference>
<evidence type="ECO:0000256" key="2">
    <source>
        <dbReference type="ARBA" id="ARBA00022527"/>
    </source>
</evidence>
<evidence type="ECO:0000256" key="4">
    <source>
        <dbReference type="ARBA" id="ARBA00022741"/>
    </source>
</evidence>
<feature type="region of interest" description="Disordered" evidence="10">
    <location>
        <begin position="1050"/>
        <end position="1077"/>
    </location>
</feature>
<feature type="compositionally biased region" description="Basic and acidic residues" evidence="10">
    <location>
        <begin position="750"/>
        <end position="759"/>
    </location>
</feature>
<evidence type="ECO:0000259" key="11">
    <source>
        <dbReference type="PROSITE" id="PS50009"/>
    </source>
</evidence>
<keyword evidence="14" id="KW-1185">Reference proteome</keyword>
<dbReference type="InterPro" id="IPR011009">
    <property type="entry name" value="Kinase-like_dom_sf"/>
</dbReference>
<dbReference type="SMART" id="SM00220">
    <property type="entry name" value="S_TKc"/>
    <property type="match status" value="1"/>
</dbReference>
<feature type="compositionally biased region" description="Low complexity" evidence="10">
    <location>
        <begin position="93"/>
        <end position="117"/>
    </location>
</feature>
<feature type="region of interest" description="Disordered" evidence="10">
    <location>
        <begin position="749"/>
        <end position="778"/>
    </location>
</feature>
<comment type="caution">
    <text evidence="13">The sequence shown here is derived from an EMBL/GenBank/DDBJ whole genome shotgun (WGS) entry which is preliminary data.</text>
</comment>
<feature type="domain" description="Protein kinase" evidence="12">
    <location>
        <begin position="1"/>
        <end position="376"/>
    </location>
</feature>
<dbReference type="PROSITE" id="PS50011">
    <property type="entry name" value="PROTEIN_KINASE_DOM"/>
    <property type="match status" value="1"/>
</dbReference>
<dbReference type="GO" id="GO:0004674">
    <property type="term" value="F:protein serine/threonine kinase activity"/>
    <property type="evidence" value="ECO:0007669"/>
    <property type="project" value="UniProtKB-KW"/>
</dbReference>
<evidence type="ECO:0000256" key="1">
    <source>
        <dbReference type="ARBA" id="ARBA00012513"/>
    </source>
</evidence>
<evidence type="ECO:0000256" key="7">
    <source>
        <dbReference type="ARBA" id="ARBA00047899"/>
    </source>
</evidence>
<dbReference type="PANTHER" id="PTHR43671:SF98">
    <property type="entry name" value="SERINE_THREONINE-PROTEIN KINASE NEK11"/>
    <property type="match status" value="1"/>
</dbReference>
<dbReference type="SUPFAM" id="SSF56112">
    <property type="entry name" value="Protein kinase-like (PK-like)"/>
    <property type="match status" value="1"/>
</dbReference>
<dbReference type="GeneID" id="68120282"/>
<evidence type="ECO:0000256" key="5">
    <source>
        <dbReference type="ARBA" id="ARBA00022777"/>
    </source>
</evidence>
<evidence type="ECO:0000256" key="10">
    <source>
        <dbReference type="SAM" id="MobiDB-lite"/>
    </source>
</evidence>
<protein>
    <recommendedName>
        <fullName evidence="1">non-specific serine/threonine protein kinase</fullName>
        <ecNumber evidence="1">2.7.11.1</ecNumber>
    </recommendedName>
</protein>
<dbReference type="PROSITE" id="PS00108">
    <property type="entry name" value="PROTEIN_KINASE_ST"/>
    <property type="match status" value="1"/>
</dbReference>
<dbReference type="EC" id="2.7.11.1" evidence="1"/>
<comment type="catalytic activity">
    <reaction evidence="7">
        <text>L-threonyl-[protein] + ATP = O-phospho-L-threonyl-[protein] + ADP + H(+)</text>
        <dbReference type="Rhea" id="RHEA:46608"/>
        <dbReference type="Rhea" id="RHEA-COMP:11060"/>
        <dbReference type="Rhea" id="RHEA-COMP:11605"/>
        <dbReference type="ChEBI" id="CHEBI:15378"/>
        <dbReference type="ChEBI" id="CHEBI:30013"/>
        <dbReference type="ChEBI" id="CHEBI:30616"/>
        <dbReference type="ChEBI" id="CHEBI:61977"/>
        <dbReference type="ChEBI" id="CHEBI:456216"/>
        <dbReference type="EC" id="2.7.11.1"/>
    </reaction>
</comment>
<evidence type="ECO:0000256" key="8">
    <source>
        <dbReference type="ARBA" id="ARBA00048679"/>
    </source>
</evidence>
<organism evidence="13 14">
    <name type="scientific">Naegleria fowleri</name>
    <name type="common">Brain eating amoeba</name>
    <dbReference type="NCBI Taxonomy" id="5763"/>
    <lineage>
        <taxon>Eukaryota</taxon>
        <taxon>Discoba</taxon>
        <taxon>Heterolobosea</taxon>
        <taxon>Tetramitia</taxon>
        <taxon>Eutetramitia</taxon>
        <taxon>Vahlkampfiidae</taxon>
        <taxon>Naegleria</taxon>
    </lineage>
</organism>
<dbReference type="OrthoDB" id="4062651at2759"/>
<reference evidence="13 14" key="1">
    <citation type="journal article" date="2019" name="Sci. Rep.">
        <title>Nanopore sequencing improves the draft genome of the human pathogenic amoeba Naegleria fowleri.</title>
        <authorList>
            <person name="Liechti N."/>
            <person name="Schurch N."/>
            <person name="Bruggmann R."/>
            <person name="Wittwer M."/>
        </authorList>
    </citation>
    <scope>NUCLEOTIDE SEQUENCE [LARGE SCALE GENOMIC DNA]</scope>
    <source>
        <strain evidence="13 14">ATCC 30894</strain>
    </source>
</reference>
<dbReference type="VEuPathDB" id="AmoebaDB:NF0120420"/>
<dbReference type="Gene3D" id="1.10.840.10">
    <property type="entry name" value="Ras guanine-nucleotide exchange factors catalytic domain"/>
    <property type="match status" value="2"/>
</dbReference>
<dbReference type="RefSeq" id="XP_044565297.1">
    <property type="nucleotide sequence ID" value="XM_044703656.1"/>
</dbReference>
<proteinExistence type="predicted"/>
<dbReference type="VEuPathDB" id="AmoebaDB:NfTy_035190"/>
<dbReference type="GO" id="GO:0007264">
    <property type="term" value="P:small GTPase-mediated signal transduction"/>
    <property type="evidence" value="ECO:0007669"/>
    <property type="project" value="InterPro"/>
</dbReference>
<feature type="domain" description="Ras-GEF" evidence="11">
    <location>
        <begin position="817"/>
        <end position="1084"/>
    </location>
</feature>
<keyword evidence="9" id="KW-0344">Guanine-nucleotide releasing factor</keyword>
<evidence type="ECO:0000256" key="9">
    <source>
        <dbReference type="PROSITE-ProRule" id="PRU00168"/>
    </source>
</evidence>
<evidence type="ECO:0000259" key="12">
    <source>
        <dbReference type="PROSITE" id="PS50011"/>
    </source>
</evidence>
<dbReference type="Pfam" id="PF00069">
    <property type="entry name" value="Pkinase"/>
    <property type="match status" value="1"/>
</dbReference>
<evidence type="ECO:0000313" key="14">
    <source>
        <dbReference type="Proteomes" id="UP000444721"/>
    </source>
</evidence>
<dbReference type="PANTHER" id="PTHR43671">
    <property type="entry name" value="SERINE/THREONINE-PROTEIN KINASE NEK"/>
    <property type="match status" value="1"/>
</dbReference>
<dbReference type="InterPro" id="IPR008271">
    <property type="entry name" value="Ser/Thr_kinase_AS"/>
</dbReference>
<dbReference type="InterPro" id="IPR050660">
    <property type="entry name" value="NEK_Ser/Thr_kinase"/>
</dbReference>
<keyword evidence="4" id="KW-0547">Nucleotide-binding</keyword>
<dbReference type="GO" id="GO:0005085">
    <property type="term" value="F:guanyl-nucleotide exchange factor activity"/>
    <property type="evidence" value="ECO:0007669"/>
    <property type="project" value="UniProtKB-KW"/>
</dbReference>
<dbReference type="InterPro" id="IPR000719">
    <property type="entry name" value="Prot_kinase_dom"/>
</dbReference>
<keyword evidence="6" id="KW-0067">ATP-binding</keyword>
<dbReference type="SMART" id="SM00147">
    <property type="entry name" value="RasGEF"/>
    <property type="match status" value="1"/>
</dbReference>
<dbReference type="GO" id="GO:0005634">
    <property type="term" value="C:nucleus"/>
    <property type="evidence" value="ECO:0007669"/>
    <property type="project" value="TreeGrafter"/>
</dbReference>
<feature type="compositionally biased region" description="Low complexity" evidence="10">
    <location>
        <begin position="1055"/>
        <end position="1066"/>
    </location>
</feature>
<dbReference type="GO" id="GO:0005524">
    <property type="term" value="F:ATP binding"/>
    <property type="evidence" value="ECO:0007669"/>
    <property type="project" value="UniProtKB-KW"/>
</dbReference>
<evidence type="ECO:0000256" key="6">
    <source>
        <dbReference type="ARBA" id="ARBA00022840"/>
    </source>
</evidence>
<dbReference type="VEuPathDB" id="AmoebaDB:FDP41_013067"/>
<dbReference type="Gene3D" id="1.10.510.10">
    <property type="entry name" value="Transferase(Phosphotransferase) domain 1"/>
    <property type="match status" value="1"/>
</dbReference>
<dbReference type="PROSITE" id="PS50009">
    <property type="entry name" value="RASGEF_CAT"/>
    <property type="match status" value="1"/>
</dbReference>
<name>A0A6A5C215_NAEFO</name>
<dbReference type="Proteomes" id="UP000444721">
    <property type="component" value="Unassembled WGS sequence"/>
</dbReference>
<gene>
    <name evidence="13" type="ORF">FDP41_013067</name>
</gene>
<feature type="region of interest" description="Disordered" evidence="10">
    <location>
        <begin position="86"/>
        <end position="117"/>
    </location>
</feature>
<evidence type="ECO:0000256" key="3">
    <source>
        <dbReference type="ARBA" id="ARBA00022679"/>
    </source>
</evidence>
<comment type="catalytic activity">
    <reaction evidence="8">
        <text>L-seryl-[protein] + ATP = O-phospho-L-seryl-[protein] + ADP + H(+)</text>
        <dbReference type="Rhea" id="RHEA:17989"/>
        <dbReference type="Rhea" id="RHEA-COMP:9863"/>
        <dbReference type="Rhea" id="RHEA-COMP:11604"/>
        <dbReference type="ChEBI" id="CHEBI:15378"/>
        <dbReference type="ChEBI" id="CHEBI:29999"/>
        <dbReference type="ChEBI" id="CHEBI:30616"/>
        <dbReference type="ChEBI" id="CHEBI:83421"/>
        <dbReference type="ChEBI" id="CHEBI:456216"/>
        <dbReference type="EC" id="2.7.11.1"/>
    </reaction>
</comment>
<dbReference type="SUPFAM" id="SSF48366">
    <property type="entry name" value="Ras GEF"/>
    <property type="match status" value="2"/>
</dbReference>
<dbReference type="InterPro" id="IPR023578">
    <property type="entry name" value="Ras_GEF_dom_sf"/>
</dbReference>
<accession>A0A6A5C215</accession>